<accession>A0A914YYD0</accession>
<feature type="compositionally biased region" description="Basic and acidic residues" evidence="1">
    <location>
        <begin position="1"/>
        <end position="14"/>
    </location>
</feature>
<reference evidence="3" key="1">
    <citation type="submission" date="2022-11" db="UniProtKB">
        <authorList>
            <consortium name="WormBaseParasite"/>
        </authorList>
    </citation>
    <scope>IDENTIFICATION</scope>
</reference>
<sequence>MNFDALKSHGHCDPPRLCAHPPRNCNRPQLGSPPPVKKKKRDNKPDGSLHEVALNDREAWLNNTLSLGERIDLEEGSPVSFFDDDNKLIQGTLIFKGSEDELKTYLEQIPTTNPIEESTALARLSAAEDLIATLTRALTETKTSFTNLERRVKKLEGKKKKGGHKAVETNSTWQTMIAGIPQLISSLPDITTELMAKILAFRGRSSAIPSQSRQDLREMLYRNQAFFILHYYDANTCAGAVYYLLFGPTVAKQAFLPTPFYSQGPRAIAGQRKPCLSFHATSAFFLALDLVIANVFTPDHRLTFITKGRDYINRNVNTMKKHGRTKAKKFDVKAYDDGFGFLEDESLVDDYVNERDTVATDPAVIYNWAIQLGLNYEQQVAPVANGDDGGDDDFHESSEHSE</sequence>
<organism evidence="2 3">
    <name type="scientific">Panagrolaimus superbus</name>
    <dbReference type="NCBI Taxonomy" id="310955"/>
    <lineage>
        <taxon>Eukaryota</taxon>
        <taxon>Metazoa</taxon>
        <taxon>Ecdysozoa</taxon>
        <taxon>Nematoda</taxon>
        <taxon>Chromadorea</taxon>
        <taxon>Rhabditida</taxon>
        <taxon>Tylenchina</taxon>
        <taxon>Panagrolaimomorpha</taxon>
        <taxon>Panagrolaimoidea</taxon>
        <taxon>Panagrolaimidae</taxon>
        <taxon>Panagrolaimus</taxon>
    </lineage>
</organism>
<evidence type="ECO:0000313" key="2">
    <source>
        <dbReference type="Proteomes" id="UP000887577"/>
    </source>
</evidence>
<protein>
    <submittedName>
        <fullName evidence="3">Uncharacterized protein</fullName>
    </submittedName>
</protein>
<evidence type="ECO:0000313" key="3">
    <source>
        <dbReference type="WBParaSite" id="PSU_v2.g5104.t1"/>
    </source>
</evidence>
<feature type="region of interest" description="Disordered" evidence="1">
    <location>
        <begin position="382"/>
        <end position="402"/>
    </location>
</feature>
<dbReference type="AlphaFoldDB" id="A0A914YYD0"/>
<keyword evidence="2" id="KW-1185">Reference proteome</keyword>
<feature type="region of interest" description="Disordered" evidence="1">
    <location>
        <begin position="1"/>
        <end position="48"/>
    </location>
</feature>
<dbReference type="Proteomes" id="UP000887577">
    <property type="component" value="Unplaced"/>
</dbReference>
<proteinExistence type="predicted"/>
<dbReference type="WBParaSite" id="PSU_v2.g5104.t1">
    <property type="protein sequence ID" value="PSU_v2.g5104.t1"/>
    <property type="gene ID" value="PSU_v2.g5104"/>
</dbReference>
<name>A0A914YYD0_9BILA</name>
<evidence type="ECO:0000256" key="1">
    <source>
        <dbReference type="SAM" id="MobiDB-lite"/>
    </source>
</evidence>